<dbReference type="SUPFAM" id="SSF46689">
    <property type="entry name" value="Homeodomain-like"/>
    <property type="match status" value="1"/>
</dbReference>
<keyword evidence="9" id="KW-1185">Reference proteome</keyword>
<dbReference type="AlphaFoldDB" id="A0AA88AG49"/>
<evidence type="ECO:0000259" key="7">
    <source>
        <dbReference type="PROSITE" id="PS50090"/>
    </source>
</evidence>
<keyword evidence="3" id="KW-0805">Transcription regulation</keyword>
<reference evidence="8" key="1">
    <citation type="submission" date="2023-07" db="EMBL/GenBank/DDBJ databases">
        <title>draft genome sequence of fig (Ficus carica).</title>
        <authorList>
            <person name="Takahashi T."/>
            <person name="Nishimura K."/>
        </authorList>
    </citation>
    <scope>NUCLEOTIDE SEQUENCE</scope>
</reference>
<evidence type="ECO:0000313" key="8">
    <source>
        <dbReference type="EMBL" id="GMN51500.1"/>
    </source>
</evidence>
<dbReference type="GO" id="GO:0000976">
    <property type="term" value="F:transcription cis-regulatory region binding"/>
    <property type="evidence" value="ECO:0007669"/>
    <property type="project" value="TreeGrafter"/>
</dbReference>
<keyword evidence="2" id="KW-0217">Developmental protein</keyword>
<comment type="subcellular location">
    <subcellularLocation>
        <location evidence="1">Nucleus</location>
    </subcellularLocation>
</comment>
<proteinExistence type="predicted"/>
<dbReference type="PANTHER" id="PTHR47998">
    <property type="entry name" value="TRANSCRIPTION FACTOR MYB51-LIKE ISOFORM X1"/>
    <property type="match status" value="1"/>
</dbReference>
<keyword evidence="6" id="KW-0539">Nucleus</keyword>
<keyword evidence="5" id="KW-0804">Transcription</keyword>
<feature type="domain" description="Myb-like" evidence="7">
    <location>
        <begin position="193"/>
        <end position="243"/>
    </location>
</feature>
<dbReference type="GO" id="GO:0090558">
    <property type="term" value="P:plant epidermis development"/>
    <property type="evidence" value="ECO:0007669"/>
    <property type="project" value="UniProtKB-ARBA"/>
</dbReference>
<dbReference type="PANTHER" id="PTHR47998:SF3">
    <property type="entry name" value="TRANSCRIPTION FACTOR TRY-LIKE"/>
    <property type="match status" value="1"/>
</dbReference>
<evidence type="ECO:0000256" key="2">
    <source>
        <dbReference type="ARBA" id="ARBA00022473"/>
    </source>
</evidence>
<dbReference type="GO" id="GO:0006355">
    <property type="term" value="P:regulation of DNA-templated transcription"/>
    <property type="evidence" value="ECO:0007669"/>
    <property type="project" value="TreeGrafter"/>
</dbReference>
<accession>A0AA88AG49</accession>
<dbReference type="PROSITE" id="PS50090">
    <property type="entry name" value="MYB_LIKE"/>
    <property type="match status" value="1"/>
</dbReference>
<evidence type="ECO:0000256" key="6">
    <source>
        <dbReference type="ARBA" id="ARBA00023242"/>
    </source>
</evidence>
<evidence type="ECO:0000313" key="9">
    <source>
        <dbReference type="Proteomes" id="UP001187192"/>
    </source>
</evidence>
<dbReference type="InterPro" id="IPR001005">
    <property type="entry name" value="SANT/Myb"/>
</dbReference>
<dbReference type="InterPro" id="IPR009057">
    <property type="entry name" value="Homeodomain-like_sf"/>
</dbReference>
<dbReference type="CDD" id="cd00167">
    <property type="entry name" value="SANT"/>
    <property type="match status" value="1"/>
</dbReference>
<comment type="caution">
    <text evidence="8">The sequence shown here is derived from an EMBL/GenBank/DDBJ whole genome shotgun (WGS) entry which is preliminary data.</text>
</comment>
<protein>
    <recommendedName>
        <fullName evidence="7">Myb-like domain-containing protein</fullName>
    </recommendedName>
</protein>
<dbReference type="GO" id="GO:0030154">
    <property type="term" value="P:cell differentiation"/>
    <property type="evidence" value="ECO:0007669"/>
    <property type="project" value="UniProtKB-ARBA"/>
</dbReference>
<name>A0AA88AG49_FICCA</name>
<evidence type="ECO:0000256" key="5">
    <source>
        <dbReference type="ARBA" id="ARBA00023163"/>
    </source>
</evidence>
<evidence type="ECO:0000256" key="4">
    <source>
        <dbReference type="ARBA" id="ARBA00023125"/>
    </source>
</evidence>
<dbReference type="InterPro" id="IPR015495">
    <property type="entry name" value="Myb_TF_plants"/>
</dbReference>
<dbReference type="GO" id="GO:0048731">
    <property type="term" value="P:system development"/>
    <property type="evidence" value="ECO:0007669"/>
    <property type="project" value="UniProtKB-ARBA"/>
</dbReference>
<dbReference type="GO" id="GO:0005634">
    <property type="term" value="C:nucleus"/>
    <property type="evidence" value="ECO:0007669"/>
    <property type="project" value="UniProtKB-SubCell"/>
</dbReference>
<dbReference type="Pfam" id="PF00249">
    <property type="entry name" value="Myb_DNA-binding"/>
    <property type="match status" value="1"/>
</dbReference>
<dbReference type="EMBL" id="BTGU01000038">
    <property type="protein sequence ID" value="GMN51500.1"/>
    <property type="molecule type" value="Genomic_DNA"/>
</dbReference>
<gene>
    <name evidence="8" type="ORF">TIFTF001_020641</name>
</gene>
<evidence type="ECO:0000256" key="3">
    <source>
        <dbReference type="ARBA" id="ARBA00023015"/>
    </source>
</evidence>
<keyword evidence="4" id="KW-0238">DNA-binding</keyword>
<dbReference type="GO" id="GO:0009653">
    <property type="term" value="P:anatomical structure morphogenesis"/>
    <property type="evidence" value="ECO:0007669"/>
    <property type="project" value="UniProtKB-ARBA"/>
</dbReference>
<dbReference type="FunFam" id="1.10.10.60:FF:000160">
    <property type="entry name" value="MYB-like transcription factor"/>
    <property type="match status" value="1"/>
</dbReference>
<dbReference type="SMART" id="SM00717">
    <property type="entry name" value="SANT"/>
    <property type="match status" value="1"/>
</dbReference>
<sequence length="249" mass="27367">MGVTGKGATMLVRVIMDSHPGLDLETEAGIILADHSRLPRVVATQAPDSISYRLDKMCSRYGGDPSREGWPVVGDDRVINNLSRPPRQFGRSLAGGPGEDLFFVSGWFRGEGGRAFMSQVNSGPGPVSFGGVLTRGPGGGLLRSQVGCLSLAMATGAKDMTLGSGFWFSIRWGPPRRRRRQERVGHFLIEDNGSDDSQLQFSEDEEMLITRMFNLVGKRWNLIAGRIPGRTAEEIEKYWNSRYCTSRGN</sequence>
<dbReference type="Proteomes" id="UP001187192">
    <property type="component" value="Unassembled WGS sequence"/>
</dbReference>
<evidence type="ECO:0000256" key="1">
    <source>
        <dbReference type="ARBA" id="ARBA00004123"/>
    </source>
</evidence>
<organism evidence="8 9">
    <name type="scientific">Ficus carica</name>
    <name type="common">Common fig</name>
    <dbReference type="NCBI Taxonomy" id="3494"/>
    <lineage>
        <taxon>Eukaryota</taxon>
        <taxon>Viridiplantae</taxon>
        <taxon>Streptophyta</taxon>
        <taxon>Embryophyta</taxon>
        <taxon>Tracheophyta</taxon>
        <taxon>Spermatophyta</taxon>
        <taxon>Magnoliopsida</taxon>
        <taxon>eudicotyledons</taxon>
        <taxon>Gunneridae</taxon>
        <taxon>Pentapetalae</taxon>
        <taxon>rosids</taxon>
        <taxon>fabids</taxon>
        <taxon>Rosales</taxon>
        <taxon>Moraceae</taxon>
        <taxon>Ficeae</taxon>
        <taxon>Ficus</taxon>
    </lineage>
</organism>
<dbReference type="Gene3D" id="1.10.10.60">
    <property type="entry name" value="Homeodomain-like"/>
    <property type="match status" value="1"/>
</dbReference>